<keyword evidence="14" id="KW-1185">Reference proteome</keyword>
<evidence type="ECO:0000259" key="12">
    <source>
        <dbReference type="PROSITE" id="PS51464"/>
    </source>
</evidence>
<dbReference type="FunFam" id="3.40.50.10490:FF:000002">
    <property type="entry name" value="Glutamine--fructose-6-phosphate aminotransferase [isomerizing]"/>
    <property type="match status" value="1"/>
</dbReference>
<evidence type="ECO:0000256" key="2">
    <source>
        <dbReference type="ARBA" id="ARBA00004496"/>
    </source>
</evidence>
<gene>
    <name evidence="10 13" type="primary">glmS</name>
    <name evidence="13" type="ORF">EZJ19_10865</name>
</gene>
<dbReference type="RefSeq" id="WP_131447479.1">
    <property type="nucleotide sequence ID" value="NZ_SJZB01000042.1"/>
</dbReference>
<feature type="domain" description="SIS" evidence="12">
    <location>
        <begin position="458"/>
        <end position="599"/>
    </location>
</feature>
<keyword evidence="6 10" id="KW-0032">Aminotransferase</keyword>
<keyword evidence="7 10" id="KW-0808">Transferase</keyword>
<dbReference type="GO" id="GO:0097367">
    <property type="term" value="F:carbohydrate derivative binding"/>
    <property type="evidence" value="ECO:0007669"/>
    <property type="project" value="InterPro"/>
</dbReference>
<feature type="active site" description="For Fru-6P isomerization activity" evidence="10">
    <location>
        <position position="604"/>
    </location>
</feature>
<dbReference type="CDD" id="cd05009">
    <property type="entry name" value="SIS_GlmS_GlmD_2"/>
    <property type="match status" value="1"/>
</dbReference>
<evidence type="ECO:0000256" key="10">
    <source>
        <dbReference type="HAMAP-Rule" id="MF_00164"/>
    </source>
</evidence>
<dbReference type="InterPro" id="IPR005855">
    <property type="entry name" value="GFAT"/>
</dbReference>
<dbReference type="Proteomes" id="UP000295443">
    <property type="component" value="Unassembled WGS sequence"/>
</dbReference>
<evidence type="ECO:0000256" key="4">
    <source>
        <dbReference type="ARBA" id="ARBA00016090"/>
    </source>
</evidence>
<sequence>MCGIVGAIAGRDIVPILIEGLKRLEYRGYDSAGAAVLHDGRLERIRRVGRVAEMAASAATQGLAGTLGIGHTRWATHGGVTEYNAHPHISRGEIALVHNGIIENHEEQRRRLTELGYQFESQTDTEVIAHLVHHYYGRDHDLFRATRAAVAELKGAYAIGVVALASPDQICCARMGCPLLIGRGEGENYFASDVSALLAETRRVIYLDEGDVAAVTRDGVEIVDREGHPVTRPERLSTVAADAIELGPYDHYMQKEIHEQPRATADTLEGVIDAGVVPALFGSDAATVFAEVDSVLILASGTSYYAGLVGRQWLESLAGIPCNVELGHEYRYRDSIPNPRQLVVTISQSGETLDTMEALKRAKALGHAHTLSICNVQESALPRASRLVFYTRAGAEIGVASTKAFTTQLCALFILALTLAKQRGRLAADAEAGHLEALRQLPGSVQHALNLEPQIKVWAEQFADKDHALFLGRGLHYPIALEGALKLKEISYIHAEAYPAGELKHGPLALVDDKMPVVVIAPNDSLLEKVKSNMQEVRARGGQLYVFADLDSHFSATDAVHVIRTPRHAGLLSPIIHAIPVQLLAYHAALRKGTDVDKPRNLAKSVTVE</sequence>
<protein>
    <recommendedName>
        <fullName evidence="4 10">Glutamine--fructose-6-phosphate aminotransferase [isomerizing]</fullName>
        <ecNumber evidence="3 10">2.6.1.16</ecNumber>
    </recommendedName>
    <alternativeName>
        <fullName evidence="10">D-fructose-6-phosphate amidotransferase</fullName>
    </alternativeName>
    <alternativeName>
        <fullName evidence="10">GFAT</fullName>
    </alternativeName>
    <alternativeName>
        <fullName evidence="10">Glucosamine-6-phosphate synthase</fullName>
    </alternativeName>
    <alternativeName>
        <fullName evidence="10">Hexosephosphate aminotransferase</fullName>
    </alternativeName>
    <alternativeName>
        <fullName evidence="10">L-glutamine--D-fructose-6-phosphate amidotransferase</fullName>
    </alternativeName>
</protein>
<organism evidence="13 14">
    <name type="scientific">Parasulfuritortus cantonensis</name>
    <dbReference type="NCBI Taxonomy" id="2528202"/>
    <lineage>
        <taxon>Bacteria</taxon>
        <taxon>Pseudomonadati</taxon>
        <taxon>Pseudomonadota</taxon>
        <taxon>Betaproteobacteria</taxon>
        <taxon>Nitrosomonadales</taxon>
        <taxon>Thiobacillaceae</taxon>
        <taxon>Parasulfuritortus</taxon>
    </lineage>
</organism>
<dbReference type="Gene3D" id="3.60.20.10">
    <property type="entry name" value="Glutamine Phosphoribosylpyrophosphate, subunit 1, domain 1"/>
    <property type="match status" value="1"/>
</dbReference>
<accession>A0A4R1B8X3</accession>
<dbReference type="InterPro" id="IPR046348">
    <property type="entry name" value="SIS_dom_sf"/>
</dbReference>
<dbReference type="EMBL" id="SJZB01000042">
    <property type="protein sequence ID" value="TCJ12739.1"/>
    <property type="molecule type" value="Genomic_DNA"/>
</dbReference>
<reference evidence="13 14" key="1">
    <citation type="submission" date="2019-03" db="EMBL/GenBank/DDBJ databases">
        <title>Genome sequence of Thiobacillaceae bacterium LSR1, a sulfur-oxidizing bacterium isolated from freshwater sediment.</title>
        <authorList>
            <person name="Li S."/>
        </authorList>
    </citation>
    <scope>NUCLEOTIDE SEQUENCE [LARGE SCALE GENOMIC DNA]</scope>
    <source>
        <strain evidence="13 14">LSR1</strain>
    </source>
</reference>
<dbReference type="HAMAP" id="MF_00164">
    <property type="entry name" value="GlmS"/>
    <property type="match status" value="1"/>
</dbReference>
<dbReference type="GO" id="GO:0006047">
    <property type="term" value="P:UDP-N-acetylglucosamine metabolic process"/>
    <property type="evidence" value="ECO:0007669"/>
    <property type="project" value="TreeGrafter"/>
</dbReference>
<evidence type="ECO:0000256" key="8">
    <source>
        <dbReference type="ARBA" id="ARBA00022737"/>
    </source>
</evidence>
<keyword evidence="8" id="KW-0677">Repeat</keyword>
<comment type="subunit">
    <text evidence="10">Homodimer.</text>
</comment>
<dbReference type="GO" id="GO:0004360">
    <property type="term" value="F:glutamine-fructose-6-phosphate transaminase (isomerizing) activity"/>
    <property type="evidence" value="ECO:0007669"/>
    <property type="project" value="UniProtKB-UniRule"/>
</dbReference>
<dbReference type="SUPFAM" id="SSF53697">
    <property type="entry name" value="SIS domain"/>
    <property type="match status" value="1"/>
</dbReference>
<comment type="function">
    <text evidence="10">Catalyzes the first step in hexosamine metabolism, converting fructose-6P into glucosamine-6P using glutamine as a nitrogen source.</text>
</comment>
<proteinExistence type="inferred from homology"/>
<dbReference type="SUPFAM" id="SSF56235">
    <property type="entry name" value="N-terminal nucleophile aminohydrolases (Ntn hydrolases)"/>
    <property type="match status" value="1"/>
</dbReference>
<dbReference type="InterPro" id="IPR035490">
    <property type="entry name" value="GlmS/FrlB_SIS"/>
</dbReference>
<name>A0A4R1B8X3_9PROT</name>
<dbReference type="InterPro" id="IPR029055">
    <property type="entry name" value="Ntn_hydrolases_N"/>
</dbReference>
<dbReference type="FunFam" id="3.40.50.10490:FF:000001">
    <property type="entry name" value="Glutamine--fructose-6-phosphate aminotransferase [isomerizing]"/>
    <property type="match status" value="1"/>
</dbReference>
<evidence type="ECO:0000313" key="14">
    <source>
        <dbReference type="Proteomes" id="UP000295443"/>
    </source>
</evidence>
<dbReference type="Gene3D" id="3.40.50.10490">
    <property type="entry name" value="Glucose-6-phosphate isomerase like protein, domain 1"/>
    <property type="match status" value="2"/>
</dbReference>
<evidence type="ECO:0000313" key="13">
    <source>
        <dbReference type="EMBL" id="TCJ12739.1"/>
    </source>
</evidence>
<dbReference type="Pfam" id="PF13522">
    <property type="entry name" value="GATase_6"/>
    <property type="match status" value="1"/>
</dbReference>
<evidence type="ECO:0000259" key="11">
    <source>
        <dbReference type="PROSITE" id="PS51278"/>
    </source>
</evidence>
<dbReference type="GO" id="GO:0006002">
    <property type="term" value="P:fructose 6-phosphate metabolic process"/>
    <property type="evidence" value="ECO:0007669"/>
    <property type="project" value="TreeGrafter"/>
</dbReference>
<dbReference type="OrthoDB" id="9761808at2"/>
<dbReference type="Pfam" id="PF01380">
    <property type="entry name" value="SIS"/>
    <property type="match status" value="2"/>
</dbReference>
<dbReference type="EC" id="2.6.1.16" evidence="3 10"/>
<comment type="subcellular location">
    <subcellularLocation>
        <location evidence="2 10">Cytoplasm</location>
    </subcellularLocation>
</comment>
<evidence type="ECO:0000256" key="5">
    <source>
        <dbReference type="ARBA" id="ARBA00022490"/>
    </source>
</evidence>
<dbReference type="PANTHER" id="PTHR10937:SF0">
    <property type="entry name" value="GLUTAMINE--FRUCTOSE-6-PHOSPHATE TRANSAMINASE (ISOMERIZING)"/>
    <property type="match status" value="1"/>
</dbReference>
<dbReference type="NCBIfam" id="TIGR01135">
    <property type="entry name" value="glmS"/>
    <property type="match status" value="1"/>
</dbReference>
<evidence type="ECO:0000256" key="9">
    <source>
        <dbReference type="ARBA" id="ARBA00022962"/>
    </source>
</evidence>
<dbReference type="GO" id="GO:0005829">
    <property type="term" value="C:cytosol"/>
    <property type="evidence" value="ECO:0007669"/>
    <property type="project" value="TreeGrafter"/>
</dbReference>
<keyword evidence="9" id="KW-0315">Glutamine amidotransferase</keyword>
<dbReference type="InterPro" id="IPR035466">
    <property type="entry name" value="GlmS/AgaS_SIS"/>
</dbReference>
<dbReference type="InterPro" id="IPR001347">
    <property type="entry name" value="SIS_dom"/>
</dbReference>
<evidence type="ECO:0000256" key="7">
    <source>
        <dbReference type="ARBA" id="ARBA00022679"/>
    </source>
</evidence>
<dbReference type="GO" id="GO:0046349">
    <property type="term" value="P:amino sugar biosynthetic process"/>
    <property type="evidence" value="ECO:0007669"/>
    <property type="project" value="UniProtKB-ARBA"/>
</dbReference>
<dbReference type="PROSITE" id="PS51278">
    <property type="entry name" value="GATASE_TYPE_2"/>
    <property type="match status" value="1"/>
</dbReference>
<comment type="catalytic activity">
    <reaction evidence="1 10">
        <text>D-fructose 6-phosphate + L-glutamine = D-glucosamine 6-phosphate + L-glutamate</text>
        <dbReference type="Rhea" id="RHEA:13237"/>
        <dbReference type="ChEBI" id="CHEBI:29985"/>
        <dbReference type="ChEBI" id="CHEBI:58359"/>
        <dbReference type="ChEBI" id="CHEBI:58725"/>
        <dbReference type="ChEBI" id="CHEBI:61527"/>
        <dbReference type="EC" id="2.6.1.16"/>
    </reaction>
</comment>
<dbReference type="PROSITE" id="PS51464">
    <property type="entry name" value="SIS"/>
    <property type="match status" value="2"/>
</dbReference>
<feature type="domain" description="Glutamine amidotransferase type-2" evidence="11">
    <location>
        <begin position="2"/>
        <end position="218"/>
    </location>
</feature>
<dbReference type="CDD" id="cd05008">
    <property type="entry name" value="SIS_GlmS_GlmD_1"/>
    <property type="match status" value="1"/>
</dbReference>
<dbReference type="InterPro" id="IPR017932">
    <property type="entry name" value="GATase_2_dom"/>
</dbReference>
<feature type="initiator methionine" description="Removed" evidence="10">
    <location>
        <position position="1"/>
    </location>
</feature>
<dbReference type="GO" id="GO:0006487">
    <property type="term" value="P:protein N-linked glycosylation"/>
    <property type="evidence" value="ECO:0007669"/>
    <property type="project" value="TreeGrafter"/>
</dbReference>
<dbReference type="AlphaFoldDB" id="A0A4R1B8X3"/>
<dbReference type="GO" id="GO:0005975">
    <property type="term" value="P:carbohydrate metabolic process"/>
    <property type="evidence" value="ECO:0007669"/>
    <property type="project" value="UniProtKB-UniRule"/>
</dbReference>
<evidence type="ECO:0000256" key="1">
    <source>
        <dbReference type="ARBA" id="ARBA00001031"/>
    </source>
</evidence>
<evidence type="ECO:0000256" key="3">
    <source>
        <dbReference type="ARBA" id="ARBA00012916"/>
    </source>
</evidence>
<dbReference type="NCBIfam" id="NF001484">
    <property type="entry name" value="PRK00331.1"/>
    <property type="match status" value="1"/>
</dbReference>
<comment type="caution">
    <text evidence="13">The sequence shown here is derived from an EMBL/GenBank/DDBJ whole genome shotgun (WGS) entry which is preliminary data.</text>
</comment>
<keyword evidence="5 10" id="KW-0963">Cytoplasm</keyword>
<evidence type="ECO:0000256" key="6">
    <source>
        <dbReference type="ARBA" id="ARBA00022576"/>
    </source>
</evidence>
<feature type="active site" description="Nucleophile; for GATase activity" evidence="10">
    <location>
        <position position="2"/>
    </location>
</feature>
<feature type="domain" description="SIS" evidence="12">
    <location>
        <begin position="285"/>
        <end position="425"/>
    </location>
</feature>
<dbReference type="CDD" id="cd00714">
    <property type="entry name" value="GFAT"/>
    <property type="match status" value="1"/>
</dbReference>
<dbReference type="InterPro" id="IPR047084">
    <property type="entry name" value="GFAT_N"/>
</dbReference>
<dbReference type="FunFam" id="3.60.20.10:FF:000006">
    <property type="entry name" value="Glutamine--fructose-6-phosphate aminotransferase [isomerizing]"/>
    <property type="match status" value="1"/>
</dbReference>
<dbReference type="PANTHER" id="PTHR10937">
    <property type="entry name" value="GLUCOSAMINE--FRUCTOSE-6-PHOSPHATE AMINOTRANSFERASE, ISOMERIZING"/>
    <property type="match status" value="1"/>
</dbReference>